<dbReference type="CDD" id="cd04333">
    <property type="entry name" value="ProX_deacylase"/>
    <property type="match status" value="1"/>
</dbReference>
<dbReference type="PANTHER" id="PTHR30411:SF1">
    <property type="entry name" value="CYTOPLASMIC PROTEIN"/>
    <property type="match status" value="1"/>
</dbReference>
<keyword evidence="3" id="KW-1185">Reference proteome</keyword>
<dbReference type="RefSeq" id="WP_136961650.1">
    <property type="nucleotide sequence ID" value="NZ_CP039690.1"/>
</dbReference>
<name>A0A4D7B9J9_9HYPH</name>
<sequence>MSSSVERVKAALASHGHDGELRRFPDSTRTAADAAAAIGCTVAQIAKSIVLRTGDQPVLVVASGINRVDPAKVAALVGGRVKRADADWVRAVTGFAIGGVSPVGHLTQPLVLIDQDLGALDPIWAAAGAPNEVFRTGFADLVRISGGRVEDIRE</sequence>
<evidence type="ECO:0000313" key="2">
    <source>
        <dbReference type="EMBL" id="QCI66206.1"/>
    </source>
</evidence>
<gene>
    <name evidence="2" type="ORF">E8M01_19505</name>
</gene>
<dbReference type="InterPro" id="IPR036754">
    <property type="entry name" value="YbaK/aa-tRNA-synt-asso_dom_sf"/>
</dbReference>
<feature type="domain" description="YbaK/aminoacyl-tRNA synthetase-associated" evidence="1">
    <location>
        <begin position="27"/>
        <end position="143"/>
    </location>
</feature>
<organism evidence="2 3">
    <name type="scientific">Phreatobacter stygius</name>
    <dbReference type="NCBI Taxonomy" id="1940610"/>
    <lineage>
        <taxon>Bacteria</taxon>
        <taxon>Pseudomonadati</taxon>
        <taxon>Pseudomonadota</taxon>
        <taxon>Alphaproteobacteria</taxon>
        <taxon>Hyphomicrobiales</taxon>
        <taxon>Phreatobacteraceae</taxon>
        <taxon>Phreatobacter</taxon>
    </lineage>
</organism>
<protein>
    <submittedName>
        <fullName evidence="2">YbaK/EbsC family protein</fullName>
    </submittedName>
</protein>
<dbReference type="Proteomes" id="UP000298781">
    <property type="component" value="Chromosome"/>
</dbReference>
<dbReference type="AlphaFoldDB" id="A0A4D7B9J9"/>
<dbReference type="GO" id="GO:0002161">
    <property type="term" value="F:aminoacyl-tRNA deacylase activity"/>
    <property type="evidence" value="ECO:0007669"/>
    <property type="project" value="InterPro"/>
</dbReference>
<accession>A0A4D7B9J9</accession>
<evidence type="ECO:0000313" key="3">
    <source>
        <dbReference type="Proteomes" id="UP000298781"/>
    </source>
</evidence>
<dbReference type="Gene3D" id="3.90.960.10">
    <property type="entry name" value="YbaK/aminoacyl-tRNA synthetase-associated domain"/>
    <property type="match status" value="1"/>
</dbReference>
<dbReference type="KEGG" id="pstg:E8M01_19505"/>
<dbReference type="InterPro" id="IPR007214">
    <property type="entry name" value="YbaK/aa-tRNA-synth-assoc-dom"/>
</dbReference>
<dbReference type="SUPFAM" id="SSF55826">
    <property type="entry name" value="YbaK/ProRS associated domain"/>
    <property type="match status" value="1"/>
</dbReference>
<dbReference type="Pfam" id="PF04073">
    <property type="entry name" value="tRNA_edit"/>
    <property type="match status" value="1"/>
</dbReference>
<reference evidence="2 3" key="1">
    <citation type="submission" date="2019-04" db="EMBL/GenBank/DDBJ databases">
        <title>Phreatobacter aquaticus sp. nov.</title>
        <authorList>
            <person name="Choi A."/>
        </authorList>
    </citation>
    <scope>NUCLEOTIDE SEQUENCE [LARGE SCALE GENOMIC DNA]</scope>
    <source>
        <strain evidence="2 3">KCTC 52518</strain>
    </source>
</reference>
<dbReference type="EMBL" id="CP039690">
    <property type="protein sequence ID" value="QCI66206.1"/>
    <property type="molecule type" value="Genomic_DNA"/>
</dbReference>
<dbReference type="OrthoDB" id="9798760at2"/>
<dbReference type="PANTHER" id="PTHR30411">
    <property type="entry name" value="CYTOPLASMIC PROTEIN"/>
    <property type="match status" value="1"/>
</dbReference>
<proteinExistence type="predicted"/>
<evidence type="ECO:0000259" key="1">
    <source>
        <dbReference type="Pfam" id="PF04073"/>
    </source>
</evidence>